<reference evidence="10" key="1">
    <citation type="submission" date="2021-04" db="EMBL/GenBank/DDBJ databases">
        <title>A novel Synergistetes isolate from a pyrite-forming mixed culture.</title>
        <authorList>
            <person name="Bunk B."/>
            <person name="Sproer C."/>
            <person name="Spring S."/>
            <person name="Pester M."/>
        </authorList>
    </citation>
    <scope>NUCLEOTIDE SEQUENCE [LARGE SCALE GENOMIC DNA]</scope>
    <source>
        <strain evidence="10">J.5.4.2-T.3.5.2</strain>
    </source>
</reference>
<dbReference type="InterPro" id="IPR025966">
    <property type="entry name" value="OppC_N"/>
</dbReference>
<feature type="domain" description="ABC transmembrane type-1" evidence="8">
    <location>
        <begin position="97"/>
        <end position="286"/>
    </location>
</feature>
<evidence type="ECO:0000256" key="6">
    <source>
        <dbReference type="ARBA" id="ARBA00023136"/>
    </source>
</evidence>
<evidence type="ECO:0000256" key="2">
    <source>
        <dbReference type="ARBA" id="ARBA00022448"/>
    </source>
</evidence>
<dbReference type="CDD" id="cd06261">
    <property type="entry name" value="TM_PBP2"/>
    <property type="match status" value="1"/>
</dbReference>
<dbReference type="InterPro" id="IPR035906">
    <property type="entry name" value="MetI-like_sf"/>
</dbReference>
<comment type="subcellular location">
    <subcellularLocation>
        <location evidence="1 7">Cell membrane</location>
        <topology evidence="1 7">Multi-pass membrane protein</topology>
    </subcellularLocation>
</comment>
<dbReference type="InterPro" id="IPR050366">
    <property type="entry name" value="BP-dependent_transpt_permease"/>
</dbReference>
<feature type="transmembrane region" description="Helical" evidence="7">
    <location>
        <begin position="99"/>
        <end position="124"/>
    </location>
</feature>
<keyword evidence="4 7" id="KW-0812">Transmembrane</keyword>
<keyword evidence="2 7" id="KW-0813">Transport</keyword>
<keyword evidence="6 7" id="KW-0472">Membrane</keyword>
<dbReference type="GO" id="GO:0055085">
    <property type="term" value="P:transmembrane transport"/>
    <property type="evidence" value="ECO:0007669"/>
    <property type="project" value="InterPro"/>
</dbReference>
<keyword evidence="5 7" id="KW-1133">Transmembrane helix</keyword>
<dbReference type="Pfam" id="PF12911">
    <property type="entry name" value="OppC_N"/>
    <property type="match status" value="1"/>
</dbReference>
<sequence length="299" mass="32219">MSLKTPPAASRARTPFEQSLRQFLKNRMAVAGLVTVLLLFGVAVATIAIDVATGKAFYNEHIIEQDLMNRLAKPSMKHLFGCDEFGRDLLLRILWGTKYSLFIGIGAIVLSLLLGAPFGMIAGYYGGRIDNLIMRFMDVILAVPFMLLAMAIVAALGTSTLNLLVALSVSGIARFARIARASVMTVKDSEFVEAARAIGAGDAEILVRYILPNALSPNLVQVSLGVGNSILMVAGLSYLGLGVQPPHPEWGTILTSAKIYMRDAWHISVFPGAFLVIAVIAFNLFGDGLRDALDPKLKK</sequence>
<evidence type="ECO:0000259" key="8">
    <source>
        <dbReference type="PROSITE" id="PS50928"/>
    </source>
</evidence>
<dbReference type="EMBL" id="CP072943">
    <property type="protein sequence ID" value="QTX32631.1"/>
    <property type="molecule type" value="Genomic_DNA"/>
</dbReference>
<dbReference type="Gene3D" id="1.10.3720.10">
    <property type="entry name" value="MetI-like"/>
    <property type="match status" value="1"/>
</dbReference>
<evidence type="ECO:0000256" key="5">
    <source>
        <dbReference type="ARBA" id="ARBA00022989"/>
    </source>
</evidence>
<protein>
    <submittedName>
        <fullName evidence="9">ABC transporter permease</fullName>
    </submittedName>
</protein>
<dbReference type="SUPFAM" id="SSF161098">
    <property type="entry name" value="MetI-like"/>
    <property type="match status" value="1"/>
</dbReference>
<feature type="transmembrane region" description="Helical" evidence="7">
    <location>
        <begin position="219"/>
        <end position="243"/>
    </location>
</feature>
<evidence type="ECO:0000256" key="3">
    <source>
        <dbReference type="ARBA" id="ARBA00022475"/>
    </source>
</evidence>
<dbReference type="RefSeq" id="WP_274373880.1">
    <property type="nucleotide sequence ID" value="NZ_CP072943.1"/>
</dbReference>
<gene>
    <name evidence="9" type="ORF">KAR29_01425</name>
</gene>
<dbReference type="InterPro" id="IPR000515">
    <property type="entry name" value="MetI-like"/>
</dbReference>
<dbReference type="AlphaFoldDB" id="A0A9Q7ARE5"/>
<organism evidence="9 10">
    <name type="scientific">Aminithiophilus ramosus</name>
    <dbReference type="NCBI Taxonomy" id="3029084"/>
    <lineage>
        <taxon>Bacteria</taxon>
        <taxon>Thermotogati</taxon>
        <taxon>Synergistota</taxon>
        <taxon>Synergistia</taxon>
        <taxon>Synergistales</taxon>
        <taxon>Aminithiophilaceae</taxon>
        <taxon>Aminithiophilus</taxon>
    </lineage>
</organism>
<keyword evidence="10" id="KW-1185">Reference proteome</keyword>
<evidence type="ECO:0000256" key="4">
    <source>
        <dbReference type="ARBA" id="ARBA00022692"/>
    </source>
</evidence>
<feature type="transmembrane region" description="Helical" evidence="7">
    <location>
        <begin position="264"/>
        <end position="285"/>
    </location>
</feature>
<evidence type="ECO:0000313" key="10">
    <source>
        <dbReference type="Proteomes" id="UP000671879"/>
    </source>
</evidence>
<dbReference type="Pfam" id="PF00528">
    <property type="entry name" value="BPD_transp_1"/>
    <property type="match status" value="1"/>
</dbReference>
<keyword evidence="3" id="KW-1003">Cell membrane</keyword>
<comment type="similarity">
    <text evidence="7">Belongs to the binding-protein-dependent transport system permease family.</text>
</comment>
<evidence type="ECO:0000256" key="1">
    <source>
        <dbReference type="ARBA" id="ARBA00004651"/>
    </source>
</evidence>
<evidence type="ECO:0000256" key="7">
    <source>
        <dbReference type="RuleBase" id="RU363032"/>
    </source>
</evidence>
<proteinExistence type="inferred from homology"/>
<feature type="transmembrane region" description="Helical" evidence="7">
    <location>
        <begin position="28"/>
        <end position="49"/>
    </location>
</feature>
<accession>A0A9Q7ARE5</accession>
<dbReference type="PROSITE" id="PS50928">
    <property type="entry name" value="ABC_TM1"/>
    <property type="match status" value="1"/>
</dbReference>
<dbReference type="PANTHER" id="PTHR43386">
    <property type="entry name" value="OLIGOPEPTIDE TRANSPORT SYSTEM PERMEASE PROTEIN APPC"/>
    <property type="match status" value="1"/>
</dbReference>
<name>A0A9Q7ARE5_9BACT</name>
<dbReference type="KEGG" id="aram:KAR29_01425"/>
<dbReference type="Proteomes" id="UP000671879">
    <property type="component" value="Chromosome"/>
</dbReference>
<dbReference type="PANTHER" id="PTHR43386:SF1">
    <property type="entry name" value="D,D-DIPEPTIDE TRANSPORT SYSTEM PERMEASE PROTEIN DDPC-RELATED"/>
    <property type="match status" value="1"/>
</dbReference>
<evidence type="ECO:0000313" key="9">
    <source>
        <dbReference type="EMBL" id="QTX32631.1"/>
    </source>
</evidence>
<feature type="transmembrane region" description="Helical" evidence="7">
    <location>
        <begin position="136"/>
        <end position="157"/>
    </location>
</feature>
<dbReference type="GO" id="GO:0005886">
    <property type="term" value="C:plasma membrane"/>
    <property type="evidence" value="ECO:0007669"/>
    <property type="project" value="UniProtKB-SubCell"/>
</dbReference>